<reference evidence="1" key="1">
    <citation type="journal article" date="2018" name="Data Brief">
        <title>Genome sequence data from 17 accessions of Ensete ventricosum, a staple food crop for millions in Ethiopia.</title>
        <authorList>
            <person name="Yemataw Z."/>
            <person name="Muzemil S."/>
            <person name="Ambachew D."/>
            <person name="Tripathi L."/>
            <person name="Tesfaye K."/>
            <person name="Chala A."/>
            <person name="Farbos A."/>
            <person name="O'Neill P."/>
            <person name="Moore K."/>
            <person name="Grant M."/>
            <person name="Studholme D.J."/>
        </authorList>
    </citation>
    <scope>NUCLEOTIDE SEQUENCE [LARGE SCALE GENOMIC DNA]</scope>
    <source>
        <tissue evidence="1">Leaf</tissue>
    </source>
</reference>
<organism evidence="1">
    <name type="scientific">Ensete ventricosum</name>
    <name type="common">Abyssinian banana</name>
    <name type="synonym">Musa ensete</name>
    <dbReference type="NCBI Taxonomy" id="4639"/>
    <lineage>
        <taxon>Eukaryota</taxon>
        <taxon>Viridiplantae</taxon>
        <taxon>Streptophyta</taxon>
        <taxon>Embryophyta</taxon>
        <taxon>Tracheophyta</taxon>
        <taxon>Spermatophyta</taxon>
        <taxon>Magnoliopsida</taxon>
        <taxon>Liliopsida</taxon>
        <taxon>Zingiberales</taxon>
        <taxon>Musaceae</taxon>
        <taxon>Ensete</taxon>
    </lineage>
</organism>
<dbReference type="AlphaFoldDB" id="A0A445MHR9"/>
<dbReference type="Proteomes" id="UP000290560">
    <property type="component" value="Unassembled WGS sequence"/>
</dbReference>
<sequence length="72" mass="8184">MVEAWAVDVVGQLEHLKGEMKDNPTSKRAKEAVAQYKETPGFRLGWRLGWLYSRPKQGKTLAYQPSKRGDGH</sequence>
<accession>A0A445MHR9</accession>
<evidence type="ECO:0000313" key="1">
    <source>
        <dbReference type="EMBL" id="RZR73812.1"/>
    </source>
</evidence>
<protein>
    <submittedName>
        <fullName evidence="1">Uncharacterized protein</fullName>
    </submittedName>
</protein>
<name>A0A445MHR9_ENSVE</name>
<gene>
    <name evidence="1" type="ORF">BHM03_00028335</name>
</gene>
<proteinExistence type="predicted"/>
<dbReference type="EMBL" id="KV876024">
    <property type="protein sequence ID" value="RZR73812.1"/>
    <property type="molecule type" value="Genomic_DNA"/>
</dbReference>